<gene>
    <name evidence="12" type="primary">exbB</name>
    <name evidence="12" type="ORF">MAMC_00814</name>
</gene>
<dbReference type="PANTHER" id="PTHR30625:SF15">
    <property type="entry name" value="BIOPOLYMER TRANSPORT PROTEIN EXBB"/>
    <property type="match status" value="1"/>
</dbReference>
<feature type="domain" description="MotA/TolQ/ExbB proton channel" evidence="11">
    <location>
        <begin position="74"/>
        <end position="187"/>
    </location>
</feature>
<sequence>MVYQLFLKGGPIMWPILLLSVVTVAVLFERFLFLLTEGRRRDVKLVRKIFELVEHGRLAQALAAGEKSKDSVVRVLVEGLRHKDGSVSDALLEAANAELDRYNKGLVVLDTAVTLGPLLGLLGTVTGMMRAFSIVGGGELAGKQAAITGGVAESLIAVSFGLTVAIVAIVPLNFFSARMENMRRQMEAASTKLEMLLLRWAGRSPSVDVGDLETPLARNSEGN</sequence>
<evidence type="ECO:0000256" key="4">
    <source>
        <dbReference type="ARBA" id="ARBA00022692"/>
    </source>
</evidence>
<evidence type="ECO:0000256" key="1">
    <source>
        <dbReference type="ARBA" id="ARBA00004651"/>
    </source>
</evidence>
<dbReference type="PANTHER" id="PTHR30625">
    <property type="entry name" value="PROTEIN TOLQ"/>
    <property type="match status" value="1"/>
</dbReference>
<feature type="transmembrane region" description="Helical" evidence="10">
    <location>
        <begin position="106"/>
        <end position="135"/>
    </location>
</feature>
<keyword evidence="4 10" id="KW-0812">Transmembrane</keyword>
<keyword evidence="6 10" id="KW-1133">Transmembrane helix</keyword>
<evidence type="ECO:0000256" key="6">
    <source>
        <dbReference type="ARBA" id="ARBA00022989"/>
    </source>
</evidence>
<keyword evidence="3" id="KW-1003">Cell membrane</keyword>
<dbReference type="Pfam" id="PF01618">
    <property type="entry name" value="MotA_ExbB"/>
    <property type="match status" value="1"/>
</dbReference>
<evidence type="ECO:0000256" key="8">
    <source>
        <dbReference type="RuleBase" id="RU004057"/>
    </source>
</evidence>
<evidence type="ECO:0000256" key="7">
    <source>
        <dbReference type="ARBA" id="ARBA00023136"/>
    </source>
</evidence>
<keyword evidence="13" id="KW-1185">Reference proteome</keyword>
<evidence type="ECO:0000256" key="10">
    <source>
        <dbReference type="SAM" id="Phobius"/>
    </source>
</evidence>
<comment type="caution">
    <text evidence="12">The sequence shown here is derived from an EMBL/GenBank/DDBJ whole genome shotgun (WGS) entry which is preliminary data.</text>
</comment>
<evidence type="ECO:0000313" key="12">
    <source>
        <dbReference type="EMBL" id="VVM05827.1"/>
    </source>
</evidence>
<dbReference type="GO" id="GO:0005886">
    <property type="term" value="C:plasma membrane"/>
    <property type="evidence" value="ECO:0007669"/>
    <property type="project" value="UniProtKB-SubCell"/>
</dbReference>
<dbReference type="InterPro" id="IPR050790">
    <property type="entry name" value="ExbB/TolQ_transport"/>
</dbReference>
<keyword evidence="2 8" id="KW-0813">Transport</keyword>
<accession>A0A5E6M9D9</accession>
<name>A0A5E6M9D9_9BACT</name>
<dbReference type="EMBL" id="CABFUZ020000098">
    <property type="protein sequence ID" value="VVM05827.1"/>
    <property type="molecule type" value="Genomic_DNA"/>
</dbReference>
<evidence type="ECO:0000259" key="11">
    <source>
        <dbReference type="Pfam" id="PF01618"/>
    </source>
</evidence>
<dbReference type="RefSeq" id="WP_246189533.1">
    <property type="nucleotide sequence ID" value="NZ_CABFUZ020000098.1"/>
</dbReference>
<keyword evidence="7 10" id="KW-0472">Membrane</keyword>
<evidence type="ECO:0000256" key="9">
    <source>
        <dbReference type="SAM" id="Coils"/>
    </source>
</evidence>
<comment type="subcellular location">
    <subcellularLocation>
        <location evidence="1">Cell membrane</location>
        <topology evidence="1">Multi-pass membrane protein</topology>
    </subcellularLocation>
    <subcellularLocation>
        <location evidence="8">Membrane</location>
        <topology evidence="8">Multi-pass membrane protein</topology>
    </subcellularLocation>
</comment>
<evidence type="ECO:0000256" key="5">
    <source>
        <dbReference type="ARBA" id="ARBA00022927"/>
    </source>
</evidence>
<dbReference type="AlphaFoldDB" id="A0A5E6M9D9"/>
<feature type="transmembrane region" description="Helical" evidence="10">
    <location>
        <begin position="155"/>
        <end position="175"/>
    </location>
</feature>
<feature type="transmembrane region" description="Helical" evidence="10">
    <location>
        <begin position="12"/>
        <end position="35"/>
    </location>
</feature>
<comment type="similarity">
    <text evidence="8">Belongs to the exbB/tolQ family.</text>
</comment>
<dbReference type="InterPro" id="IPR002898">
    <property type="entry name" value="MotA_ExbB_proton_chnl"/>
</dbReference>
<dbReference type="GO" id="GO:0017038">
    <property type="term" value="P:protein import"/>
    <property type="evidence" value="ECO:0007669"/>
    <property type="project" value="TreeGrafter"/>
</dbReference>
<evidence type="ECO:0000313" key="13">
    <source>
        <dbReference type="Proteomes" id="UP000381693"/>
    </source>
</evidence>
<protein>
    <submittedName>
        <fullName evidence="12">Biopolymer transport protein ExbB</fullName>
    </submittedName>
</protein>
<dbReference type="Proteomes" id="UP000381693">
    <property type="component" value="Unassembled WGS sequence"/>
</dbReference>
<organism evidence="12 13">
    <name type="scientific">Methylacidimicrobium cyclopophantes</name>
    <dbReference type="NCBI Taxonomy" id="1041766"/>
    <lineage>
        <taxon>Bacteria</taxon>
        <taxon>Pseudomonadati</taxon>
        <taxon>Verrucomicrobiota</taxon>
        <taxon>Methylacidimicrobium</taxon>
    </lineage>
</organism>
<evidence type="ECO:0000256" key="2">
    <source>
        <dbReference type="ARBA" id="ARBA00022448"/>
    </source>
</evidence>
<proteinExistence type="inferred from homology"/>
<keyword evidence="9" id="KW-0175">Coiled coil</keyword>
<evidence type="ECO:0000256" key="3">
    <source>
        <dbReference type="ARBA" id="ARBA00022475"/>
    </source>
</evidence>
<feature type="coiled-coil region" evidence="9">
    <location>
        <begin position="172"/>
        <end position="199"/>
    </location>
</feature>
<keyword evidence="5 8" id="KW-0653">Protein transport</keyword>
<reference evidence="12" key="1">
    <citation type="submission" date="2019-09" db="EMBL/GenBank/DDBJ databases">
        <authorList>
            <person name="Cremers G."/>
        </authorList>
    </citation>
    <scope>NUCLEOTIDE SEQUENCE [LARGE SCALE GENOMIC DNA]</scope>
    <source>
        <strain evidence="12">3B</strain>
    </source>
</reference>